<feature type="transmembrane region" description="Helical" evidence="1">
    <location>
        <begin position="506"/>
        <end position="528"/>
    </location>
</feature>
<keyword evidence="3" id="KW-1185">Reference proteome</keyword>
<dbReference type="RefSeq" id="WP_382375518.1">
    <property type="nucleotide sequence ID" value="NZ_JBHRZI010000017.1"/>
</dbReference>
<keyword evidence="1" id="KW-1133">Transmembrane helix</keyword>
<name>A0ABV8BWV5_9PSEU</name>
<keyword evidence="1" id="KW-0472">Membrane</keyword>
<accession>A0ABV8BWV5</accession>
<proteinExistence type="predicted"/>
<evidence type="ECO:0000313" key="3">
    <source>
        <dbReference type="Proteomes" id="UP001595690"/>
    </source>
</evidence>
<dbReference type="Gene3D" id="3.30.830.10">
    <property type="entry name" value="Metalloenzyme, LuxS/M16 peptidase-like"/>
    <property type="match status" value="2"/>
</dbReference>
<dbReference type="InterPro" id="IPR011249">
    <property type="entry name" value="Metalloenz_LuxS/M16"/>
</dbReference>
<organism evidence="2 3">
    <name type="scientific">Lentzea rhizosphaerae</name>
    <dbReference type="NCBI Taxonomy" id="2041025"/>
    <lineage>
        <taxon>Bacteria</taxon>
        <taxon>Bacillati</taxon>
        <taxon>Actinomycetota</taxon>
        <taxon>Actinomycetes</taxon>
        <taxon>Pseudonocardiales</taxon>
        <taxon>Pseudonocardiaceae</taxon>
        <taxon>Lentzea</taxon>
    </lineage>
</organism>
<feature type="transmembrane region" description="Helical" evidence="1">
    <location>
        <begin position="534"/>
        <end position="554"/>
    </location>
</feature>
<keyword evidence="1" id="KW-0812">Transmembrane</keyword>
<dbReference type="SUPFAM" id="SSF63411">
    <property type="entry name" value="LuxS/MPP-like metallohydrolase"/>
    <property type="match status" value="2"/>
</dbReference>
<evidence type="ECO:0000256" key="1">
    <source>
        <dbReference type="SAM" id="Phobius"/>
    </source>
</evidence>
<protein>
    <submittedName>
        <fullName evidence="2">M16 family metallopeptidase</fullName>
    </submittedName>
</protein>
<gene>
    <name evidence="2" type="ORF">ACFOWZ_22555</name>
</gene>
<comment type="caution">
    <text evidence="2">The sequence shown here is derived from an EMBL/GenBank/DDBJ whole genome shotgun (WGS) entry which is preliminary data.</text>
</comment>
<sequence length="564" mass="60919">MIRHTEVDGVPTVIAPARGPMRAGLVFRVGMADETLFTSGITHLVEHLALSGLALPDYHANGRTEMVNTHFYVKGSADEVSTFLTGTCDALTSLPLNRLETEKTIVRTEAARRGNAANWEHVVKRYGAQGYGLANGDDFGVGLLQAREVVEWAADWFTRENAVLWIAGDDVPRGLRLRLPGGVRRPAPRATSLPPLLPAYFHSDDGQVSMDAVVPRSTAATVLSTVVERRLFQTLRQERGGSYLATAAYQPRDADHATITALADTLPEKQDVVVDGFIEVLMALKAGDVPATDVNAARAQLRTTLSDPDFEADSMVATATDLLNRGRCSTVEELLAEADAVTPSDVHEVMVEAMGSALLQLPSGYEADEAGFAHISMYSPVVVAGRRYSTYEPSELGLVIGNAGVSLIFPDGAFTVRYDECVVMEAWPHGARRLVGADGWVVPVNTRRFEVDPRAIAVIDAGVPASVVVWRPPLPEATAEAVDTVAETPTAEPRRGRGWLRTTARVIAWTLFTSWFVFALLATAGMAAKDDATAASWIGLAVVWFVGWPFNALFRSRGKLRTAA</sequence>
<evidence type="ECO:0000313" key="2">
    <source>
        <dbReference type="EMBL" id="MFC3894270.1"/>
    </source>
</evidence>
<reference evidence="3" key="1">
    <citation type="journal article" date="2019" name="Int. J. Syst. Evol. Microbiol.">
        <title>The Global Catalogue of Microorganisms (GCM) 10K type strain sequencing project: providing services to taxonomists for standard genome sequencing and annotation.</title>
        <authorList>
            <consortium name="The Broad Institute Genomics Platform"/>
            <consortium name="The Broad Institute Genome Sequencing Center for Infectious Disease"/>
            <person name="Wu L."/>
            <person name="Ma J."/>
        </authorList>
    </citation>
    <scope>NUCLEOTIDE SEQUENCE [LARGE SCALE GENOMIC DNA]</scope>
    <source>
        <strain evidence="3">CGMCC 4.7405</strain>
    </source>
</reference>
<dbReference type="Proteomes" id="UP001595690">
    <property type="component" value="Unassembled WGS sequence"/>
</dbReference>
<dbReference type="EMBL" id="JBHRZI010000017">
    <property type="protein sequence ID" value="MFC3894270.1"/>
    <property type="molecule type" value="Genomic_DNA"/>
</dbReference>